<name>A0A6C0ISG7_9ZZZZ</name>
<organism evidence="1">
    <name type="scientific">viral metagenome</name>
    <dbReference type="NCBI Taxonomy" id="1070528"/>
    <lineage>
        <taxon>unclassified sequences</taxon>
        <taxon>metagenomes</taxon>
        <taxon>organismal metagenomes</taxon>
    </lineage>
</organism>
<accession>A0A6C0ISG7</accession>
<proteinExistence type="predicted"/>
<dbReference type="AlphaFoldDB" id="A0A6C0ISG7"/>
<protein>
    <submittedName>
        <fullName evidence="1">Uncharacterized protein</fullName>
    </submittedName>
</protein>
<sequence length="347" mass="40067">MSTLENLISETNKQLLWEVLIDELKIASISQQTLSNIRIVFDKNLTIFRNKSNPSDQLIHLNKQFLKIMVIAVNKLFPNLKQERRIKKINISDEQLVTIDTNINANILYKAEDIQQSRQAQLENLYNQKKDDFEQYTQVNKPKNLDFSDHISEEKITSMDNLLANAMAQRNADLQTIDNTYFNSQNNTTNVNNWLQSEETSNRLKQENSNSNLNNNMKLKHINIDSFNNDTNNKKKVSWINELESENTINIFSKLKKVEPAIEEKQSVYETQTSIPLPIVQPNTSNTINNTNIITNTNDNVKPTPILTNSQIVKQLNDMNSKLDKLFALIETLVEQKNTNNNIDLLC</sequence>
<reference evidence="1" key="1">
    <citation type="journal article" date="2020" name="Nature">
        <title>Giant virus diversity and host interactions through global metagenomics.</title>
        <authorList>
            <person name="Schulz F."/>
            <person name="Roux S."/>
            <person name="Paez-Espino D."/>
            <person name="Jungbluth S."/>
            <person name="Walsh D.A."/>
            <person name="Denef V.J."/>
            <person name="McMahon K.D."/>
            <person name="Konstantinidis K.T."/>
            <person name="Eloe-Fadrosh E.A."/>
            <person name="Kyrpides N.C."/>
            <person name="Woyke T."/>
        </authorList>
    </citation>
    <scope>NUCLEOTIDE SEQUENCE</scope>
    <source>
        <strain evidence="1">GVMAG-M-3300024301-20</strain>
    </source>
</reference>
<dbReference type="EMBL" id="MN740245">
    <property type="protein sequence ID" value="QHT95709.1"/>
    <property type="molecule type" value="Genomic_DNA"/>
</dbReference>
<evidence type="ECO:0000313" key="1">
    <source>
        <dbReference type="EMBL" id="QHT95709.1"/>
    </source>
</evidence>